<dbReference type="OrthoDB" id="371687at2157"/>
<dbReference type="Proteomes" id="UP000321408">
    <property type="component" value="Chromosome"/>
</dbReference>
<dbReference type="GeneID" id="41328910"/>
<organism evidence="2 3">
    <name type="scientific">Promethearchaeum syntrophicum</name>
    <dbReference type="NCBI Taxonomy" id="2594042"/>
    <lineage>
        <taxon>Archaea</taxon>
        <taxon>Promethearchaeati</taxon>
        <taxon>Promethearchaeota</taxon>
        <taxon>Promethearchaeia</taxon>
        <taxon>Promethearchaeales</taxon>
        <taxon>Promethearchaeaceae</taxon>
        <taxon>Promethearchaeum</taxon>
    </lineage>
</organism>
<dbReference type="InterPro" id="IPR004096">
    <property type="entry name" value="V4R"/>
</dbReference>
<dbReference type="AlphaFoldDB" id="A0A5B9D7F2"/>
<reference evidence="2 3" key="2">
    <citation type="journal article" date="2024" name="Int. J. Syst. Evol. Microbiol.">
        <title>Promethearchaeum syntrophicum gen. nov., sp. nov., an anaerobic, obligately syntrophic archaeon, the first isolate of the lineage 'Asgard' archaea, and proposal of the new archaeal phylum Promethearchaeota phyl. nov. and kingdom Promethearchaeati regn. nov.</title>
        <authorList>
            <person name="Imachi H."/>
            <person name="Nobu M.K."/>
            <person name="Kato S."/>
            <person name="Takaki Y."/>
            <person name="Miyazaki M."/>
            <person name="Miyata M."/>
            <person name="Ogawara M."/>
            <person name="Saito Y."/>
            <person name="Sakai S."/>
            <person name="Tahara Y.O."/>
            <person name="Takano Y."/>
            <person name="Tasumi E."/>
            <person name="Uematsu K."/>
            <person name="Yoshimura T."/>
            <person name="Itoh T."/>
            <person name="Ohkuma M."/>
            <person name="Takai K."/>
        </authorList>
    </citation>
    <scope>NUCLEOTIDE SEQUENCE [LARGE SCALE GENOMIC DNA]</scope>
    <source>
        <strain evidence="2 3">MK-D1</strain>
    </source>
</reference>
<dbReference type="Gene3D" id="3.30.1380.20">
    <property type="entry name" value="Trafficking protein particle complex subunit 3"/>
    <property type="match status" value="1"/>
</dbReference>
<evidence type="ECO:0000313" key="2">
    <source>
        <dbReference type="EMBL" id="QEE15089.1"/>
    </source>
</evidence>
<sequence>MLLEIFIIQEGSSLLLLRHSFTKKKYEINGNLFSGLISALSMFTSELEIGDIKYFQTGELRVFITSYKKLIFVGLVEEDPHSEIIGSSLKKIRESFLEDYSQEIENWKGKISIFEGFRKKIDEIVYGDFSKLFIEKDFPKHVIRVIRKFQSKFEPKYLKLIGEETGLARAASVSSFKSLKKHIRKELNLFSINNVSSSNEQEIQIDIPMCPICRGIKSSEFSCKFLEGFIEGYIKKSISLDSIQIKETQCIAHGDEQCRFKVNLT</sequence>
<evidence type="ECO:0000259" key="1">
    <source>
        <dbReference type="SMART" id="SM00989"/>
    </source>
</evidence>
<dbReference type="InterPro" id="IPR024096">
    <property type="entry name" value="NO_sig/Golgi_transp_ligand-bd"/>
</dbReference>
<dbReference type="EMBL" id="CP042905">
    <property type="protein sequence ID" value="QEE15089.1"/>
    <property type="molecule type" value="Genomic_DNA"/>
</dbReference>
<feature type="domain" description="4-vinyl reductase 4VR" evidence="1">
    <location>
        <begin position="202"/>
        <end position="264"/>
    </location>
</feature>
<gene>
    <name evidence="2" type="ORF">DSAG12_00912</name>
</gene>
<dbReference type="KEGG" id="psyt:DSAG12_00912"/>
<name>A0A5B9D7F2_9ARCH</name>
<dbReference type="SUPFAM" id="SSF111126">
    <property type="entry name" value="Ligand-binding domain in the NO signalling and Golgi transport"/>
    <property type="match status" value="1"/>
</dbReference>
<proteinExistence type="predicted"/>
<dbReference type="SMART" id="SM00989">
    <property type="entry name" value="V4R"/>
    <property type="match status" value="1"/>
</dbReference>
<dbReference type="PANTHER" id="PTHR35090">
    <property type="entry name" value="DNA-DIRECTED RNA POLYMERASE SUBUNIT I"/>
    <property type="match status" value="1"/>
</dbReference>
<dbReference type="RefSeq" id="WP_147662013.1">
    <property type="nucleotide sequence ID" value="NZ_CP042905.2"/>
</dbReference>
<reference evidence="2 3" key="1">
    <citation type="journal article" date="2020" name="Nature">
        <title>Isolation of an archaeon at the prokaryote-eukaryote interface.</title>
        <authorList>
            <person name="Imachi H."/>
            <person name="Nobu M.K."/>
            <person name="Nakahara N."/>
            <person name="Morono Y."/>
            <person name="Ogawara M."/>
            <person name="Takaki Y."/>
            <person name="Takano Y."/>
            <person name="Uematsu K."/>
            <person name="Ikuta T."/>
            <person name="Ito M."/>
            <person name="Matsui Y."/>
            <person name="Miyazaki M."/>
            <person name="Murata K."/>
            <person name="Saito Y."/>
            <person name="Sakai S."/>
            <person name="Song C."/>
            <person name="Tasumi E."/>
            <person name="Yamanaka Y."/>
            <person name="Yamaguchi T."/>
            <person name="Kamagata Y."/>
            <person name="Tamaki H."/>
            <person name="Takai K."/>
        </authorList>
    </citation>
    <scope>NUCLEOTIDE SEQUENCE [LARGE SCALE GENOMIC DNA]</scope>
    <source>
        <strain evidence="2 3">MK-D1</strain>
    </source>
</reference>
<dbReference type="Pfam" id="PF02830">
    <property type="entry name" value="V4R"/>
    <property type="match status" value="1"/>
</dbReference>
<evidence type="ECO:0000313" key="3">
    <source>
        <dbReference type="Proteomes" id="UP000321408"/>
    </source>
</evidence>
<dbReference type="PANTHER" id="PTHR35090:SF2">
    <property type="entry name" value="ARSR FAMILY TRANSCRIPTIONAL REGULATOR"/>
    <property type="match status" value="1"/>
</dbReference>
<keyword evidence="3" id="KW-1185">Reference proteome</keyword>
<protein>
    <submittedName>
        <fullName evidence="2">V4R domain-containing protein</fullName>
    </submittedName>
</protein>
<accession>A0A5B9D7F2</accession>